<accession>A0A8S3WMX0</accession>
<evidence type="ECO:0000313" key="3">
    <source>
        <dbReference type="Proteomes" id="UP000691718"/>
    </source>
</evidence>
<dbReference type="AlphaFoldDB" id="A0A8S3WMX0"/>
<dbReference type="OrthoDB" id="7471098at2759"/>
<protein>
    <submittedName>
        <fullName evidence="2">(apollo) hypothetical protein</fullName>
    </submittedName>
</protein>
<reference evidence="2" key="1">
    <citation type="submission" date="2021-04" db="EMBL/GenBank/DDBJ databases">
        <authorList>
            <person name="Tunstrom K."/>
        </authorList>
    </citation>
    <scope>NUCLEOTIDE SEQUENCE</scope>
</reference>
<keyword evidence="3" id="KW-1185">Reference proteome</keyword>
<name>A0A8S3WMX0_PARAO</name>
<comment type="caution">
    <text evidence="2">The sequence shown here is derived from an EMBL/GenBank/DDBJ whole genome shotgun (WGS) entry which is preliminary data.</text>
</comment>
<dbReference type="Proteomes" id="UP000691718">
    <property type="component" value="Unassembled WGS sequence"/>
</dbReference>
<sequence length="149" mass="16928">MDRNSLAFDSGAIMDQLADWDLGEDLDDDNDWHPPGELPSSSSDDEDEQEARDSTVASPSSPNKWTRRRFVAKPIPALILESTEEVLTPSEYFDRYFTEEIYELLVLTASTAIGAQPLHKVQRYDIITKSYIEVTCPDMIKHTTNTWEA</sequence>
<organism evidence="2 3">
    <name type="scientific">Parnassius apollo</name>
    <name type="common">Apollo butterfly</name>
    <name type="synonym">Papilio apollo</name>
    <dbReference type="NCBI Taxonomy" id="110799"/>
    <lineage>
        <taxon>Eukaryota</taxon>
        <taxon>Metazoa</taxon>
        <taxon>Ecdysozoa</taxon>
        <taxon>Arthropoda</taxon>
        <taxon>Hexapoda</taxon>
        <taxon>Insecta</taxon>
        <taxon>Pterygota</taxon>
        <taxon>Neoptera</taxon>
        <taxon>Endopterygota</taxon>
        <taxon>Lepidoptera</taxon>
        <taxon>Glossata</taxon>
        <taxon>Ditrysia</taxon>
        <taxon>Papilionoidea</taxon>
        <taxon>Papilionidae</taxon>
        <taxon>Parnassiinae</taxon>
        <taxon>Parnassini</taxon>
        <taxon>Parnassius</taxon>
        <taxon>Parnassius</taxon>
    </lineage>
</organism>
<proteinExistence type="predicted"/>
<evidence type="ECO:0000256" key="1">
    <source>
        <dbReference type="SAM" id="MobiDB-lite"/>
    </source>
</evidence>
<feature type="region of interest" description="Disordered" evidence="1">
    <location>
        <begin position="19"/>
        <end position="64"/>
    </location>
</feature>
<evidence type="ECO:0000313" key="2">
    <source>
        <dbReference type="EMBL" id="CAG4969553.1"/>
    </source>
</evidence>
<dbReference type="EMBL" id="CAJQZP010000584">
    <property type="protein sequence ID" value="CAG4969553.1"/>
    <property type="molecule type" value="Genomic_DNA"/>
</dbReference>
<gene>
    <name evidence="2" type="ORF">PAPOLLO_LOCUS8123</name>
</gene>
<feature type="compositionally biased region" description="Acidic residues" evidence="1">
    <location>
        <begin position="21"/>
        <end position="30"/>
    </location>
</feature>
<feature type="compositionally biased region" description="Polar residues" evidence="1">
    <location>
        <begin position="55"/>
        <end position="64"/>
    </location>
</feature>